<dbReference type="EMBL" id="SLZU01000001">
    <property type="protein sequence ID" value="TCS67036.1"/>
    <property type="molecule type" value="Genomic_DNA"/>
</dbReference>
<feature type="domain" description="Putative DNA-binding" evidence="2">
    <location>
        <begin position="4"/>
        <end position="94"/>
    </location>
</feature>
<proteinExistence type="predicted"/>
<dbReference type="GO" id="GO:0003677">
    <property type="term" value="F:DNA binding"/>
    <property type="evidence" value="ECO:0007669"/>
    <property type="project" value="UniProtKB-KW"/>
</dbReference>
<evidence type="ECO:0000256" key="1">
    <source>
        <dbReference type="SAM" id="MobiDB-lite"/>
    </source>
</evidence>
<keyword evidence="3" id="KW-0238">DNA-binding</keyword>
<evidence type="ECO:0000259" key="2">
    <source>
        <dbReference type="Pfam" id="PF09836"/>
    </source>
</evidence>
<dbReference type="AlphaFoldDB" id="A0A4R3JL57"/>
<organism evidence="3 4">
    <name type="scientific">Primorskyibacter sedentarius</name>
    <dbReference type="NCBI Taxonomy" id="745311"/>
    <lineage>
        <taxon>Bacteria</taxon>
        <taxon>Pseudomonadati</taxon>
        <taxon>Pseudomonadota</taxon>
        <taxon>Alphaproteobacteria</taxon>
        <taxon>Rhodobacterales</taxon>
        <taxon>Roseobacteraceae</taxon>
        <taxon>Primorskyibacter</taxon>
    </lineage>
</organism>
<gene>
    <name evidence="3" type="ORF">EDD52_101125</name>
</gene>
<dbReference type="Gene3D" id="1.10.150.690">
    <property type="entry name" value="DUF2063"/>
    <property type="match status" value="1"/>
</dbReference>
<comment type="caution">
    <text evidence="3">The sequence shown here is derived from an EMBL/GenBank/DDBJ whole genome shotgun (WGS) entry which is preliminary data.</text>
</comment>
<feature type="region of interest" description="Disordered" evidence="1">
    <location>
        <begin position="1"/>
        <end position="30"/>
    </location>
</feature>
<name>A0A4R3JL57_9RHOB</name>
<dbReference type="Proteomes" id="UP000295696">
    <property type="component" value="Unassembled WGS sequence"/>
</dbReference>
<dbReference type="InterPro" id="IPR044922">
    <property type="entry name" value="DUF2063_N_sf"/>
</dbReference>
<protein>
    <submittedName>
        <fullName evidence="3">Putative DNA-binding protein</fullName>
    </submittedName>
</protein>
<dbReference type="RefSeq" id="WP_132241090.1">
    <property type="nucleotide sequence ID" value="NZ_SLZU01000001.1"/>
</dbReference>
<evidence type="ECO:0000313" key="4">
    <source>
        <dbReference type="Proteomes" id="UP000295696"/>
    </source>
</evidence>
<reference evidence="3 4" key="1">
    <citation type="submission" date="2019-03" db="EMBL/GenBank/DDBJ databases">
        <title>Genomic Encyclopedia of Type Strains, Phase IV (KMG-IV): sequencing the most valuable type-strain genomes for metagenomic binning, comparative biology and taxonomic classification.</title>
        <authorList>
            <person name="Goeker M."/>
        </authorList>
    </citation>
    <scope>NUCLEOTIDE SEQUENCE [LARGE SCALE GENOMIC DNA]</scope>
    <source>
        <strain evidence="3 4">DSM 104836</strain>
    </source>
</reference>
<dbReference type="OrthoDB" id="4146344at2"/>
<dbReference type="InterPro" id="IPR018640">
    <property type="entry name" value="DUF2063"/>
</dbReference>
<evidence type="ECO:0000313" key="3">
    <source>
        <dbReference type="EMBL" id="TCS67036.1"/>
    </source>
</evidence>
<keyword evidence="4" id="KW-1185">Reference proteome</keyword>
<sequence length="249" mass="26655">MTGQATFRTALLDASQPTPGGLTDGQGRPAGRRYDVYRNNVAVSLAEALETGFPTIAKLIGPGNFRAVAARFLRASPPSSPLMMRYGAGFAEFLETVKPLAHLGYLPDVARLELALRRSFHAADHTQADPAILQDLDDDALMACRMRLAPSVAVLRSAWPVVSIWAFNMRPGSPKPQARPEEAVILRAEFDPEPNVLPMGGADFLEALIRGDSFGSAMAAAGEDFDVGAVLSLLLGHRAITGIDFEDTP</sequence>
<dbReference type="Pfam" id="PF09836">
    <property type="entry name" value="DUF2063"/>
    <property type="match status" value="1"/>
</dbReference>
<accession>A0A4R3JL57</accession>